<evidence type="ECO:0000313" key="1">
    <source>
        <dbReference type="EMBL" id="KAL2047899.1"/>
    </source>
</evidence>
<name>A0ABR4ATD7_9LECA</name>
<gene>
    <name evidence="1" type="ORF">ABVK25_011230</name>
</gene>
<accession>A0ABR4ATD7</accession>
<reference evidence="1 2" key="1">
    <citation type="submission" date="2024-09" db="EMBL/GenBank/DDBJ databases">
        <title>Rethinking Asexuality: The Enigmatic Case of Functional Sexual Genes in Lepraria (Stereocaulaceae).</title>
        <authorList>
            <person name="Doellman M."/>
            <person name="Sun Y."/>
            <person name="Barcenas-Pena A."/>
            <person name="Lumbsch H.T."/>
            <person name="Grewe F."/>
        </authorList>
    </citation>
    <scope>NUCLEOTIDE SEQUENCE [LARGE SCALE GENOMIC DNA]</scope>
    <source>
        <strain evidence="1 2">Grewe 0041</strain>
    </source>
</reference>
<comment type="caution">
    <text evidence="1">The sequence shown here is derived from an EMBL/GenBank/DDBJ whole genome shotgun (WGS) entry which is preliminary data.</text>
</comment>
<evidence type="ECO:0008006" key="3">
    <source>
        <dbReference type="Google" id="ProtNLM"/>
    </source>
</evidence>
<organism evidence="1 2">
    <name type="scientific">Lepraria finkii</name>
    <dbReference type="NCBI Taxonomy" id="1340010"/>
    <lineage>
        <taxon>Eukaryota</taxon>
        <taxon>Fungi</taxon>
        <taxon>Dikarya</taxon>
        <taxon>Ascomycota</taxon>
        <taxon>Pezizomycotina</taxon>
        <taxon>Lecanoromycetes</taxon>
        <taxon>OSLEUM clade</taxon>
        <taxon>Lecanoromycetidae</taxon>
        <taxon>Lecanorales</taxon>
        <taxon>Lecanorineae</taxon>
        <taxon>Stereocaulaceae</taxon>
        <taxon>Lepraria</taxon>
    </lineage>
</organism>
<keyword evidence="2" id="KW-1185">Reference proteome</keyword>
<proteinExistence type="predicted"/>
<protein>
    <recommendedName>
        <fullName evidence="3">Apple domain-containing protein</fullName>
    </recommendedName>
</protein>
<evidence type="ECO:0000313" key="2">
    <source>
        <dbReference type="Proteomes" id="UP001590951"/>
    </source>
</evidence>
<sequence length="268" mass="29228">MHPVSFLMLFNDFSLTLYDGFSGNLLEGEDLSIRINTQLLLWTALSVIDLQQSSFNSSTFSYQGVLFAYSGGNHNGHGASYGYTGVGHGYLYAAGCVFNGTQNYTAACQDLELIFANPYTMQNYMVLTCLDPVQSTNGSLMLNGITLSRNLTTATGNFSIDLADPDSQGFANNVNQSITGCLAQYCSETSWCSTDTYPNGYSCIWYDAGSDDPDAMFRRGILSHCYYDICGEVVAPLNGDIGRIGSYPSCLQCHLRALNKPGQVHISY</sequence>
<dbReference type="Proteomes" id="UP001590951">
    <property type="component" value="Unassembled WGS sequence"/>
</dbReference>
<dbReference type="EMBL" id="JBHFEH010000089">
    <property type="protein sequence ID" value="KAL2047899.1"/>
    <property type="molecule type" value="Genomic_DNA"/>
</dbReference>